<dbReference type="Proteomes" id="UP000479190">
    <property type="component" value="Unassembled WGS sequence"/>
</dbReference>
<evidence type="ECO:0000313" key="1">
    <source>
        <dbReference type="EMBL" id="CAB0041637.1"/>
    </source>
</evidence>
<organism evidence="1 2">
    <name type="scientific">Trichogramma brassicae</name>
    <dbReference type="NCBI Taxonomy" id="86971"/>
    <lineage>
        <taxon>Eukaryota</taxon>
        <taxon>Metazoa</taxon>
        <taxon>Ecdysozoa</taxon>
        <taxon>Arthropoda</taxon>
        <taxon>Hexapoda</taxon>
        <taxon>Insecta</taxon>
        <taxon>Pterygota</taxon>
        <taxon>Neoptera</taxon>
        <taxon>Endopterygota</taxon>
        <taxon>Hymenoptera</taxon>
        <taxon>Apocrita</taxon>
        <taxon>Proctotrupomorpha</taxon>
        <taxon>Chalcidoidea</taxon>
        <taxon>Trichogrammatidae</taxon>
        <taxon>Trichogramma</taxon>
    </lineage>
</organism>
<evidence type="ECO:0000313" key="2">
    <source>
        <dbReference type="Proteomes" id="UP000479190"/>
    </source>
</evidence>
<proteinExistence type="predicted"/>
<keyword evidence="2" id="KW-1185">Reference proteome</keyword>
<dbReference type="AlphaFoldDB" id="A0A6H5IWB5"/>
<sequence>MNPPAETNFFVLAAGTKKSQFTELNRASMQARARRRDDRRYTSITRSIQHTVALKSLRT</sequence>
<reference evidence="1 2" key="1">
    <citation type="submission" date="2020-02" db="EMBL/GenBank/DDBJ databases">
        <authorList>
            <person name="Ferguson B K."/>
        </authorList>
    </citation>
    <scope>NUCLEOTIDE SEQUENCE [LARGE SCALE GENOMIC DNA]</scope>
</reference>
<dbReference type="EMBL" id="CADCXV010001127">
    <property type="protein sequence ID" value="CAB0041637.1"/>
    <property type="molecule type" value="Genomic_DNA"/>
</dbReference>
<accession>A0A6H5IWB5</accession>
<gene>
    <name evidence="1" type="ORF">TBRA_LOCUS13303</name>
</gene>
<name>A0A6H5IWB5_9HYME</name>
<protein>
    <submittedName>
        <fullName evidence="1">Uncharacterized protein</fullName>
    </submittedName>
</protein>